<evidence type="ECO:0000313" key="2">
    <source>
        <dbReference type="EMBL" id="MFC5135782.1"/>
    </source>
</evidence>
<evidence type="ECO:0008006" key="4">
    <source>
        <dbReference type="Google" id="ProtNLM"/>
    </source>
</evidence>
<proteinExistence type="predicted"/>
<dbReference type="EMBL" id="JBHSKV010000018">
    <property type="protein sequence ID" value="MFC5135782.1"/>
    <property type="molecule type" value="Genomic_DNA"/>
</dbReference>
<name>A0ABD5QUJ0_9EURY</name>
<comment type="caution">
    <text evidence="2">The sequence shown here is derived from an EMBL/GenBank/DDBJ whole genome shotgun (WGS) entry which is preliminary data.</text>
</comment>
<evidence type="ECO:0000313" key="3">
    <source>
        <dbReference type="Proteomes" id="UP001596145"/>
    </source>
</evidence>
<gene>
    <name evidence="2" type="ORF">ACFPJA_13780</name>
</gene>
<feature type="compositionally biased region" description="Polar residues" evidence="1">
    <location>
        <begin position="51"/>
        <end position="60"/>
    </location>
</feature>
<keyword evidence="3" id="KW-1185">Reference proteome</keyword>
<evidence type="ECO:0000256" key="1">
    <source>
        <dbReference type="SAM" id="MobiDB-lite"/>
    </source>
</evidence>
<reference evidence="2 3" key="1">
    <citation type="journal article" date="2019" name="Int. J. Syst. Evol. Microbiol.">
        <title>The Global Catalogue of Microorganisms (GCM) 10K type strain sequencing project: providing services to taxonomists for standard genome sequencing and annotation.</title>
        <authorList>
            <consortium name="The Broad Institute Genomics Platform"/>
            <consortium name="The Broad Institute Genome Sequencing Center for Infectious Disease"/>
            <person name="Wu L."/>
            <person name="Ma J."/>
        </authorList>
    </citation>
    <scope>NUCLEOTIDE SEQUENCE [LARGE SCALE GENOMIC DNA]</scope>
    <source>
        <strain evidence="2 3">CGMCC 1.16026</strain>
    </source>
</reference>
<protein>
    <recommendedName>
        <fullName evidence="4">Nucleotide exchange factor GrpE</fullName>
    </recommendedName>
</protein>
<accession>A0ABD5QUJ0</accession>
<feature type="compositionally biased region" description="Basic and acidic residues" evidence="1">
    <location>
        <begin position="79"/>
        <end position="91"/>
    </location>
</feature>
<dbReference type="AlphaFoldDB" id="A0ABD5QUJ0"/>
<organism evidence="2 3">
    <name type="scientific">Halorubrum glutamatedens</name>
    <dbReference type="NCBI Taxonomy" id="2707018"/>
    <lineage>
        <taxon>Archaea</taxon>
        <taxon>Methanobacteriati</taxon>
        <taxon>Methanobacteriota</taxon>
        <taxon>Stenosarchaea group</taxon>
        <taxon>Halobacteria</taxon>
        <taxon>Halobacteriales</taxon>
        <taxon>Haloferacaceae</taxon>
        <taxon>Halorubrum</taxon>
    </lineage>
</organism>
<feature type="region of interest" description="Disordered" evidence="1">
    <location>
        <begin position="1"/>
        <end position="97"/>
    </location>
</feature>
<dbReference type="Proteomes" id="UP001596145">
    <property type="component" value="Unassembled WGS sequence"/>
</dbReference>
<dbReference type="RefSeq" id="WP_136516492.1">
    <property type="nucleotide sequence ID" value="NZ_JBHSKV010000018.1"/>
</dbReference>
<sequence>MISRHMIPDPSVVSAHGRSEPDGSERYASGNPVGPISAARSDPPDRKPSANRRSGPSNRGGSLPDRDSDRSDGEDESPDEGRFLDADRSPDETESIDDEIARLEAEIERRDRHLRYVIERYERLLEEKDRRLSEERTEASDDVWSAVRSTVARLLPGDR</sequence>